<feature type="coiled-coil region" evidence="1">
    <location>
        <begin position="19"/>
        <end position="53"/>
    </location>
</feature>
<evidence type="ECO:0000256" key="1">
    <source>
        <dbReference type="SAM" id="Coils"/>
    </source>
</evidence>
<evidence type="ECO:0000259" key="2">
    <source>
        <dbReference type="Pfam" id="PF10073"/>
    </source>
</evidence>
<protein>
    <recommendedName>
        <fullName evidence="2">GapR-like DNA-binding domain-containing protein</fullName>
    </recommendedName>
</protein>
<dbReference type="InterPro" id="IPR046367">
    <property type="entry name" value="GapR-like_DNA-bd"/>
</dbReference>
<evidence type="ECO:0000313" key="3">
    <source>
        <dbReference type="EMBL" id="KKN85343.1"/>
    </source>
</evidence>
<dbReference type="GO" id="GO:0003677">
    <property type="term" value="F:DNA binding"/>
    <property type="evidence" value="ECO:0007669"/>
    <property type="project" value="InterPro"/>
</dbReference>
<dbReference type="NCBIfam" id="NF010247">
    <property type="entry name" value="PRK13694.1"/>
    <property type="match status" value="1"/>
</dbReference>
<reference evidence="3" key="1">
    <citation type="journal article" date="2015" name="Nature">
        <title>Complex archaea that bridge the gap between prokaryotes and eukaryotes.</title>
        <authorList>
            <person name="Spang A."/>
            <person name="Saw J.H."/>
            <person name="Jorgensen S.L."/>
            <person name="Zaremba-Niedzwiedzka K."/>
            <person name="Martijn J."/>
            <person name="Lind A.E."/>
            <person name="van Eijk R."/>
            <person name="Schleper C."/>
            <person name="Guy L."/>
            <person name="Ettema T.J."/>
        </authorList>
    </citation>
    <scope>NUCLEOTIDE SEQUENCE</scope>
</reference>
<proteinExistence type="predicted"/>
<feature type="domain" description="GapR-like DNA-binding" evidence="2">
    <location>
        <begin position="23"/>
        <end position="93"/>
    </location>
</feature>
<keyword evidence="1" id="KW-0175">Coiled coil</keyword>
<comment type="caution">
    <text evidence="3">The sequence shown here is derived from an EMBL/GenBank/DDBJ whole genome shotgun (WGS) entry which is preliminary data.</text>
</comment>
<dbReference type="EMBL" id="LAZR01000160">
    <property type="protein sequence ID" value="KKN85343.1"/>
    <property type="molecule type" value="Genomic_DNA"/>
</dbReference>
<accession>A0A0F9X1R8</accession>
<organism evidence="3">
    <name type="scientific">marine sediment metagenome</name>
    <dbReference type="NCBI Taxonomy" id="412755"/>
    <lineage>
        <taxon>unclassified sequences</taxon>
        <taxon>metagenomes</taxon>
        <taxon>ecological metagenomes</taxon>
    </lineage>
</organism>
<name>A0A0F9X1R8_9ZZZZ</name>
<dbReference type="AlphaFoldDB" id="A0A0F9X1R8"/>
<gene>
    <name evidence="3" type="ORF">LCGC14_0280010</name>
</gene>
<dbReference type="Pfam" id="PF10073">
    <property type="entry name" value="GapR_DNA-bd"/>
    <property type="match status" value="1"/>
</dbReference>
<sequence length="95" mass="10752">MSDSATNPESADAIGDATYRVTANELRQFVERIERLDAEKKDLAEQQKEVMAEAKSRGYDTKVLRKVIALRKREADDIAEEEAVLEMYKEALGMT</sequence>